<evidence type="ECO:0000256" key="1">
    <source>
        <dbReference type="ARBA" id="ARBA00005254"/>
    </source>
</evidence>
<dbReference type="AlphaFoldDB" id="A0A1H9J908"/>
<dbReference type="Gene3D" id="3.90.226.10">
    <property type="entry name" value="2-enoyl-CoA Hydratase, Chain A, domain 1"/>
    <property type="match status" value="1"/>
</dbReference>
<keyword evidence="2" id="KW-0456">Lyase</keyword>
<dbReference type="GO" id="GO:0016829">
    <property type="term" value="F:lyase activity"/>
    <property type="evidence" value="ECO:0007669"/>
    <property type="project" value="UniProtKB-KW"/>
</dbReference>
<dbReference type="Pfam" id="PF00378">
    <property type="entry name" value="ECH_1"/>
    <property type="match status" value="1"/>
</dbReference>
<dbReference type="OrthoDB" id="9775794at2"/>
<dbReference type="PANTHER" id="PTHR11941:SF175">
    <property type="entry name" value="ENOYL-COA HYDRATASE-RELATED"/>
    <property type="match status" value="1"/>
</dbReference>
<comment type="similarity">
    <text evidence="1 3">Belongs to the enoyl-CoA hydratase/isomerase family.</text>
</comment>
<gene>
    <name evidence="4" type="ORF">SAMN05216362_12916</name>
</gene>
<evidence type="ECO:0000256" key="2">
    <source>
        <dbReference type="ARBA" id="ARBA00023239"/>
    </source>
</evidence>
<dbReference type="EMBL" id="FOES01000029">
    <property type="protein sequence ID" value="SEQ83267.1"/>
    <property type="molecule type" value="Genomic_DNA"/>
</dbReference>
<evidence type="ECO:0000313" key="4">
    <source>
        <dbReference type="EMBL" id="SEQ83267.1"/>
    </source>
</evidence>
<name>A0A1H9J908_9BACI</name>
<proteinExistence type="inferred from homology"/>
<dbReference type="NCBIfam" id="NF005803">
    <property type="entry name" value="PRK07658.1"/>
    <property type="match status" value="1"/>
</dbReference>
<protein>
    <submittedName>
        <fullName evidence="4">Enoyl-CoA hydratase</fullName>
    </submittedName>
</protein>
<sequence length="257" mass="27583">MEHLTWKKEGHVAIVTIDSPPANALSSGILKGLSTVLDEVEQDSTIKTVILNGEGKFFSAGADIKEFTTLQGESDYAALAKKGQQLFNRIENFHVPVIASIHGAALGGGLELAMSCHVRVVTKSSKLGLPELNLGIIPGFAGTQRLPRYVGLPKAYEMVLTGEPITGEEAVNLGLANHAVDDEDLEVFSMKLANKFSSKSGPSIHAVMKLLPYAQTSQFNEGVDAEAVEFGKVFGNSDAKEGITAFIEKRKPNFKDQ</sequence>
<dbReference type="SUPFAM" id="SSF52096">
    <property type="entry name" value="ClpP/crotonase"/>
    <property type="match status" value="1"/>
</dbReference>
<keyword evidence="5" id="KW-1185">Reference proteome</keyword>
<dbReference type="Proteomes" id="UP000199427">
    <property type="component" value="Unassembled WGS sequence"/>
</dbReference>
<evidence type="ECO:0000256" key="3">
    <source>
        <dbReference type="RuleBase" id="RU003707"/>
    </source>
</evidence>
<dbReference type="InterPro" id="IPR029045">
    <property type="entry name" value="ClpP/crotonase-like_dom_sf"/>
</dbReference>
<organism evidence="4 5">
    <name type="scientific">Piscibacillus halophilus</name>
    <dbReference type="NCBI Taxonomy" id="571933"/>
    <lineage>
        <taxon>Bacteria</taxon>
        <taxon>Bacillati</taxon>
        <taxon>Bacillota</taxon>
        <taxon>Bacilli</taxon>
        <taxon>Bacillales</taxon>
        <taxon>Bacillaceae</taxon>
        <taxon>Piscibacillus</taxon>
    </lineage>
</organism>
<dbReference type="GO" id="GO:0006635">
    <property type="term" value="P:fatty acid beta-oxidation"/>
    <property type="evidence" value="ECO:0007669"/>
    <property type="project" value="TreeGrafter"/>
</dbReference>
<dbReference type="PANTHER" id="PTHR11941">
    <property type="entry name" value="ENOYL-COA HYDRATASE-RELATED"/>
    <property type="match status" value="1"/>
</dbReference>
<evidence type="ECO:0000313" key="5">
    <source>
        <dbReference type="Proteomes" id="UP000199427"/>
    </source>
</evidence>
<dbReference type="FunFam" id="3.90.226.10:FF:000009">
    <property type="entry name" value="Carnitinyl-CoA dehydratase"/>
    <property type="match status" value="1"/>
</dbReference>
<dbReference type="RefSeq" id="WP_091774466.1">
    <property type="nucleotide sequence ID" value="NZ_FOES01000029.1"/>
</dbReference>
<dbReference type="PROSITE" id="PS00166">
    <property type="entry name" value="ENOYL_COA_HYDRATASE"/>
    <property type="match status" value="1"/>
</dbReference>
<dbReference type="STRING" id="571933.SAMN05216362_12916"/>
<dbReference type="CDD" id="cd06558">
    <property type="entry name" value="crotonase-like"/>
    <property type="match status" value="1"/>
</dbReference>
<accession>A0A1H9J908</accession>
<dbReference type="InterPro" id="IPR018376">
    <property type="entry name" value="Enoyl-CoA_hyd/isom_CS"/>
</dbReference>
<reference evidence="4 5" key="1">
    <citation type="submission" date="2016-10" db="EMBL/GenBank/DDBJ databases">
        <authorList>
            <person name="de Groot N.N."/>
        </authorList>
    </citation>
    <scope>NUCLEOTIDE SEQUENCE [LARGE SCALE GENOMIC DNA]</scope>
    <source>
        <strain evidence="4 5">DSM 21633</strain>
    </source>
</reference>
<dbReference type="InterPro" id="IPR001753">
    <property type="entry name" value="Enoyl-CoA_hydra/iso"/>
</dbReference>